<organism evidence="1">
    <name type="scientific">Arundo donax</name>
    <name type="common">Giant reed</name>
    <name type="synonym">Donax arundinaceus</name>
    <dbReference type="NCBI Taxonomy" id="35708"/>
    <lineage>
        <taxon>Eukaryota</taxon>
        <taxon>Viridiplantae</taxon>
        <taxon>Streptophyta</taxon>
        <taxon>Embryophyta</taxon>
        <taxon>Tracheophyta</taxon>
        <taxon>Spermatophyta</taxon>
        <taxon>Magnoliopsida</taxon>
        <taxon>Liliopsida</taxon>
        <taxon>Poales</taxon>
        <taxon>Poaceae</taxon>
        <taxon>PACMAD clade</taxon>
        <taxon>Arundinoideae</taxon>
        <taxon>Arundineae</taxon>
        <taxon>Arundo</taxon>
    </lineage>
</organism>
<sequence>MNGLYLNARGGILSTVQGV</sequence>
<proteinExistence type="predicted"/>
<protein>
    <submittedName>
        <fullName evidence="1">Uncharacterized protein</fullName>
    </submittedName>
</protein>
<name>A0A0A9AXA9_ARUDO</name>
<reference evidence="1" key="2">
    <citation type="journal article" date="2015" name="Data Brief">
        <title>Shoot transcriptome of the giant reed, Arundo donax.</title>
        <authorList>
            <person name="Barrero R.A."/>
            <person name="Guerrero F.D."/>
            <person name="Moolhuijzen P."/>
            <person name="Goolsby J.A."/>
            <person name="Tidwell J."/>
            <person name="Bellgard S.E."/>
            <person name="Bellgard M.I."/>
        </authorList>
    </citation>
    <scope>NUCLEOTIDE SEQUENCE</scope>
    <source>
        <tissue evidence="1">Shoot tissue taken approximately 20 cm above the soil surface</tissue>
    </source>
</reference>
<reference evidence="1" key="1">
    <citation type="submission" date="2014-09" db="EMBL/GenBank/DDBJ databases">
        <authorList>
            <person name="Magalhaes I.L.F."/>
            <person name="Oliveira U."/>
            <person name="Santos F.R."/>
            <person name="Vidigal T.H.D.A."/>
            <person name="Brescovit A.D."/>
            <person name="Santos A.J."/>
        </authorList>
    </citation>
    <scope>NUCLEOTIDE SEQUENCE</scope>
    <source>
        <tissue evidence="1">Shoot tissue taken approximately 20 cm above the soil surface</tissue>
    </source>
</reference>
<dbReference type="AlphaFoldDB" id="A0A0A9AXA9"/>
<evidence type="ECO:0000313" key="1">
    <source>
        <dbReference type="EMBL" id="JAD51707.1"/>
    </source>
</evidence>
<dbReference type="EMBL" id="GBRH01246188">
    <property type="protein sequence ID" value="JAD51707.1"/>
    <property type="molecule type" value="Transcribed_RNA"/>
</dbReference>
<accession>A0A0A9AXA9</accession>